<dbReference type="AlphaFoldDB" id="A0A8J7YCX9"/>
<dbReference type="GO" id="GO:0017025">
    <property type="term" value="F:TBP-class protein binding"/>
    <property type="evidence" value="ECO:0007669"/>
    <property type="project" value="InterPro"/>
</dbReference>
<keyword evidence="3" id="KW-0479">Metal-binding</keyword>
<protein>
    <submittedName>
        <fullName evidence="9">Transcription initiation factor IIB family protein</fullName>
    </submittedName>
</protein>
<proteinExistence type="inferred from homology"/>
<accession>A0A8J7YCX9</accession>
<keyword evidence="3" id="KW-0863">Zinc-finger</keyword>
<dbReference type="EMBL" id="RKLQ01000001">
    <property type="protein sequence ID" value="MBX0303227.1"/>
    <property type="molecule type" value="Genomic_DNA"/>
</dbReference>
<organism evidence="9 10">
    <name type="scientific">Haloarcula salinisoli</name>
    <dbReference type="NCBI Taxonomy" id="2487746"/>
    <lineage>
        <taxon>Archaea</taxon>
        <taxon>Methanobacteriati</taxon>
        <taxon>Methanobacteriota</taxon>
        <taxon>Stenosarchaea group</taxon>
        <taxon>Halobacteria</taxon>
        <taxon>Halobacteriales</taxon>
        <taxon>Haloarculaceae</taxon>
        <taxon>Haloarcula</taxon>
    </lineage>
</organism>
<sequence>MGHVNLTSCTECGGDVKSRENERICTECGLVCSEDNIDRGPDWRSTEEESEKRRTGAPLTRSRHDRGLSTEIGFGTGSEVSGPRQRQLVRMRRQHNQARLSSKSERNKMYAYTEIRRLVSSLSLPESVRDQSCALFDSAQNEELLCGRSLEGFAAAAVYATCRTQSISRTMEEIIEVSRAKRTELKAAYDALNRDLGLPVGPIKPTEYLPRYASELDLDSDVESLAREYAVILSENGQIGGKNPSGVAAACLYKAAYDEGVDLTQSAAGDLANVSRMTIRSTVKDLKRTV</sequence>
<dbReference type="Gene3D" id="1.10.472.10">
    <property type="entry name" value="Cyclin-like"/>
    <property type="match status" value="1"/>
</dbReference>
<keyword evidence="5" id="KW-0805">Transcription regulation</keyword>
<evidence type="ECO:0000256" key="6">
    <source>
        <dbReference type="ARBA" id="ARBA00023163"/>
    </source>
</evidence>
<dbReference type="PRINTS" id="PR00685">
    <property type="entry name" value="TIFACTORIIB"/>
</dbReference>
<name>A0A8J7YCX9_9EURY</name>
<dbReference type="GO" id="GO:0070897">
    <property type="term" value="P:transcription preinitiation complex assembly"/>
    <property type="evidence" value="ECO:0007669"/>
    <property type="project" value="InterPro"/>
</dbReference>
<dbReference type="InterPro" id="IPR013150">
    <property type="entry name" value="TFIIB_cyclin"/>
</dbReference>
<keyword evidence="2" id="KW-0677">Repeat</keyword>
<evidence type="ECO:0000313" key="10">
    <source>
        <dbReference type="Proteomes" id="UP000783863"/>
    </source>
</evidence>
<comment type="caution">
    <text evidence="9">The sequence shown here is derived from an EMBL/GenBank/DDBJ whole genome shotgun (WGS) entry which is preliminary data.</text>
</comment>
<evidence type="ECO:0000256" key="4">
    <source>
        <dbReference type="ARBA" id="ARBA00022833"/>
    </source>
</evidence>
<keyword evidence="10" id="KW-1185">Reference proteome</keyword>
<reference evidence="9" key="1">
    <citation type="submission" date="2021-06" db="EMBL/GenBank/DDBJ databases">
        <title>Halomicroarcula sp. F24A a new haloarchaeum isolated from saline soil.</title>
        <authorList>
            <person name="Duran-Viseras A."/>
            <person name="Sanchez-Porro C."/>
            <person name="Ventosa A."/>
        </authorList>
    </citation>
    <scope>NUCLEOTIDE SEQUENCE</scope>
    <source>
        <strain evidence="9">F24A</strain>
    </source>
</reference>
<dbReference type="Pfam" id="PF00382">
    <property type="entry name" value="TFIIB"/>
    <property type="match status" value="2"/>
</dbReference>
<dbReference type="InterPro" id="IPR036915">
    <property type="entry name" value="Cyclin-like_sf"/>
</dbReference>
<dbReference type="SUPFAM" id="SSF57783">
    <property type="entry name" value="Zinc beta-ribbon"/>
    <property type="match status" value="1"/>
</dbReference>
<comment type="similarity">
    <text evidence="1">Belongs to the TFIIB family.</text>
</comment>
<dbReference type="SMART" id="SM00385">
    <property type="entry name" value="CYCLIN"/>
    <property type="match status" value="2"/>
</dbReference>
<dbReference type="Gene3D" id="1.10.472.170">
    <property type="match status" value="1"/>
</dbReference>
<evidence type="ECO:0000313" key="9">
    <source>
        <dbReference type="EMBL" id="MBX0303227.1"/>
    </source>
</evidence>
<evidence type="ECO:0000256" key="1">
    <source>
        <dbReference type="ARBA" id="ARBA00010857"/>
    </source>
</evidence>
<dbReference type="Proteomes" id="UP000783863">
    <property type="component" value="Unassembled WGS sequence"/>
</dbReference>
<dbReference type="PANTHER" id="PTHR11618">
    <property type="entry name" value="TRANSCRIPTION INITIATION FACTOR IIB-RELATED"/>
    <property type="match status" value="1"/>
</dbReference>
<feature type="domain" description="Cyclin-like" evidence="8">
    <location>
        <begin position="113"/>
        <end position="194"/>
    </location>
</feature>
<dbReference type="PANTHER" id="PTHR11618:SF13">
    <property type="entry name" value="TRANSCRIPTION INITIATION FACTOR IIB"/>
    <property type="match status" value="1"/>
</dbReference>
<feature type="compositionally biased region" description="Basic and acidic residues" evidence="7">
    <location>
        <begin position="39"/>
        <end position="54"/>
    </location>
</feature>
<dbReference type="InterPro" id="IPR013137">
    <property type="entry name" value="Znf_TFIIB"/>
</dbReference>
<gene>
    <name evidence="9" type="ORF">EGD98_06020</name>
</gene>
<evidence type="ECO:0000256" key="2">
    <source>
        <dbReference type="ARBA" id="ARBA00022737"/>
    </source>
</evidence>
<dbReference type="GO" id="GO:0097550">
    <property type="term" value="C:transcription preinitiation complex"/>
    <property type="evidence" value="ECO:0007669"/>
    <property type="project" value="TreeGrafter"/>
</dbReference>
<evidence type="ECO:0000256" key="5">
    <source>
        <dbReference type="ARBA" id="ARBA00023015"/>
    </source>
</evidence>
<dbReference type="RefSeq" id="WP_220587443.1">
    <property type="nucleotide sequence ID" value="NZ_RKLQ01000001.1"/>
</dbReference>
<evidence type="ECO:0000256" key="3">
    <source>
        <dbReference type="ARBA" id="ARBA00022771"/>
    </source>
</evidence>
<evidence type="ECO:0000259" key="8">
    <source>
        <dbReference type="SMART" id="SM00385"/>
    </source>
</evidence>
<dbReference type="SUPFAM" id="SSF47954">
    <property type="entry name" value="Cyclin-like"/>
    <property type="match status" value="2"/>
</dbReference>
<keyword evidence="6" id="KW-0804">Transcription</keyword>
<dbReference type="InterPro" id="IPR013763">
    <property type="entry name" value="Cyclin-like_dom"/>
</dbReference>
<dbReference type="Pfam" id="PF08271">
    <property type="entry name" value="Zn_Ribbon_TF"/>
    <property type="match status" value="1"/>
</dbReference>
<dbReference type="InterPro" id="IPR000812">
    <property type="entry name" value="TFIIB"/>
</dbReference>
<keyword evidence="4" id="KW-0862">Zinc</keyword>
<evidence type="ECO:0000256" key="7">
    <source>
        <dbReference type="SAM" id="MobiDB-lite"/>
    </source>
</evidence>
<feature type="domain" description="Cyclin-like" evidence="8">
    <location>
        <begin position="207"/>
        <end position="288"/>
    </location>
</feature>
<feature type="region of interest" description="Disordered" evidence="7">
    <location>
        <begin position="39"/>
        <end position="104"/>
    </location>
</feature>
<feature type="compositionally biased region" description="Basic residues" evidence="7">
    <location>
        <begin position="87"/>
        <end position="96"/>
    </location>
</feature>